<dbReference type="EMBL" id="CP015136">
    <property type="protein sequence ID" value="AMY09951.1"/>
    <property type="molecule type" value="Genomic_DNA"/>
</dbReference>
<keyword evidence="2" id="KW-0802">TPR repeat</keyword>
<dbReference type="InterPro" id="IPR011990">
    <property type="entry name" value="TPR-like_helical_dom_sf"/>
</dbReference>
<reference evidence="3 4" key="1">
    <citation type="journal article" date="2016" name="Genome Announc.">
        <title>First Complete Genome Sequence of a Subdivision 6 Acidobacterium Strain.</title>
        <authorList>
            <person name="Huang S."/>
            <person name="Vieira S."/>
            <person name="Bunk B."/>
            <person name="Riedel T."/>
            <person name="Sproer C."/>
            <person name="Overmann J."/>
        </authorList>
    </citation>
    <scope>NUCLEOTIDE SEQUENCE [LARGE SCALE GENOMIC DNA]</scope>
    <source>
        <strain evidence="4">DSM 100886 HEG_-6_39</strain>
    </source>
</reference>
<dbReference type="PANTHER" id="PTHR44858:SF1">
    <property type="entry name" value="UDP-N-ACETYLGLUCOSAMINE--PEPTIDE N-ACETYLGLUCOSAMINYLTRANSFERASE SPINDLY-RELATED"/>
    <property type="match status" value="1"/>
</dbReference>
<keyword evidence="4" id="KW-1185">Reference proteome</keyword>
<dbReference type="InterPro" id="IPR050498">
    <property type="entry name" value="Ycf3"/>
</dbReference>
<dbReference type="Gene3D" id="1.25.40.10">
    <property type="entry name" value="Tetratricopeptide repeat domain"/>
    <property type="match status" value="2"/>
</dbReference>
<evidence type="ECO:0000313" key="3">
    <source>
        <dbReference type="EMBL" id="AMY09951.1"/>
    </source>
</evidence>
<sequence length="535" mass="58466">MTIFGPAPAGRLRVSAWLATAMIVAGASCAPRSDRAAVVDVWPSRLQAAEASVVDGCYRCLEIGLREYEAALAAGVDATVAPRAYRVAVHLAVRERLLGLFPGEYQDAPARLAQRALPDDRAAAADVLGVMPWRRGTQTLGMVPSVQSADLPRLRDRRRALEPLAETDAWHAMLLLALVGTNPILGLGDGERPPRGVQPGLDRDTWWRRHPDDAALSFTRLTLLRASLDELAGFREMHPAFVETDAITGEGELARGRLVSADEAFARALEAFPGLVPALALRADIRQRMEDQAVALGLYDRLLERFPEHREALLGRVKTLGFLARHDDAIAAVDRMLALGTWYLGEAHYWKAWNLFSLGRLDDSRVSVDAARPLMVNADLSYLGGAIAFRQQRLDDAHRDFDTAVELESRHCEAHFDRAAVDLTRGAWPVASAGFDEAFECLDARTPTLERRIADAREARLADDVRAALVARREQALRDHHAQLGWARYNAGVAYANSGKPAEARARADEAITIGGPAASAAQRLLPQLPPAQLD</sequence>
<evidence type="ECO:0000256" key="1">
    <source>
        <dbReference type="ARBA" id="ARBA00022737"/>
    </source>
</evidence>
<reference evidence="4" key="2">
    <citation type="submission" date="2016-04" db="EMBL/GenBank/DDBJ databases">
        <title>First Complete Genome Sequence of a Subdivision 6 Acidobacterium.</title>
        <authorList>
            <person name="Huang S."/>
            <person name="Vieira S."/>
            <person name="Bunk B."/>
            <person name="Riedel T."/>
            <person name="Sproeer C."/>
            <person name="Overmann J."/>
        </authorList>
    </citation>
    <scope>NUCLEOTIDE SEQUENCE [LARGE SCALE GENOMIC DNA]</scope>
    <source>
        <strain evidence="4">DSM 100886 HEG_-6_39</strain>
    </source>
</reference>
<organism evidence="3 4">
    <name type="scientific">Luteitalea pratensis</name>
    <dbReference type="NCBI Taxonomy" id="1855912"/>
    <lineage>
        <taxon>Bacteria</taxon>
        <taxon>Pseudomonadati</taxon>
        <taxon>Acidobacteriota</taxon>
        <taxon>Vicinamibacteria</taxon>
        <taxon>Vicinamibacterales</taxon>
        <taxon>Vicinamibacteraceae</taxon>
        <taxon>Luteitalea</taxon>
    </lineage>
</organism>
<dbReference type="STRING" id="1855912.LuPra_03178"/>
<dbReference type="PANTHER" id="PTHR44858">
    <property type="entry name" value="TETRATRICOPEPTIDE REPEAT PROTEIN 6"/>
    <property type="match status" value="1"/>
</dbReference>
<accession>A0A143PN94</accession>
<name>A0A143PN94_LUTPR</name>
<dbReference type="AlphaFoldDB" id="A0A143PN94"/>
<dbReference type="SUPFAM" id="SSF48452">
    <property type="entry name" value="TPR-like"/>
    <property type="match status" value="1"/>
</dbReference>
<proteinExistence type="predicted"/>
<keyword evidence="1" id="KW-0677">Repeat</keyword>
<dbReference type="KEGG" id="abac:LuPra_03178"/>
<protein>
    <submittedName>
        <fullName evidence="3">Putative PEP-CTERM system TPR-repeat lipoprotein</fullName>
    </submittedName>
</protein>
<evidence type="ECO:0000313" key="4">
    <source>
        <dbReference type="Proteomes" id="UP000076079"/>
    </source>
</evidence>
<keyword evidence="3" id="KW-0449">Lipoprotein</keyword>
<gene>
    <name evidence="3" type="ORF">LuPra_03178</name>
</gene>
<evidence type="ECO:0000256" key="2">
    <source>
        <dbReference type="ARBA" id="ARBA00022803"/>
    </source>
</evidence>
<dbReference type="Proteomes" id="UP000076079">
    <property type="component" value="Chromosome"/>
</dbReference>